<keyword evidence="8" id="KW-1185">Reference proteome</keyword>
<feature type="compositionally biased region" description="Basic residues" evidence="5">
    <location>
        <begin position="45"/>
        <end position="65"/>
    </location>
</feature>
<dbReference type="Gene3D" id="3.20.20.140">
    <property type="entry name" value="Metal-dependent hydrolases"/>
    <property type="match status" value="1"/>
</dbReference>
<evidence type="ECO:0000256" key="3">
    <source>
        <dbReference type="ARBA" id="ARBA00022801"/>
    </source>
</evidence>
<dbReference type="Pfam" id="PF01979">
    <property type="entry name" value="Amidohydro_1"/>
    <property type="match status" value="1"/>
</dbReference>
<dbReference type="Gene3D" id="2.30.40.10">
    <property type="entry name" value="Urease, subunit C, domain 1"/>
    <property type="match status" value="1"/>
</dbReference>
<feature type="compositionally biased region" description="Basic residues" evidence="5">
    <location>
        <begin position="225"/>
        <end position="245"/>
    </location>
</feature>
<evidence type="ECO:0000256" key="5">
    <source>
        <dbReference type="SAM" id="MobiDB-lite"/>
    </source>
</evidence>
<organism evidence="7 8">
    <name type="scientific">Actinoplanes flavus</name>
    <dbReference type="NCBI Taxonomy" id="2820290"/>
    <lineage>
        <taxon>Bacteria</taxon>
        <taxon>Bacillati</taxon>
        <taxon>Actinomycetota</taxon>
        <taxon>Actinomycetes</taxon>
        <taxon>Micromonosporales</taxon>
        <taxon>Micromonosporaceae</taxon>
        <taxon>Actinoplanes</taxon>
    </lineage>
</organism>
<dbReference type="GO" id="GO:0008448">
    <property type="term" value="F:N-acetylglucosamine-6-phosphate deacetylase activity"/>
    <property type="evidence" value="ECO:0007669"/>
    <property type="project" value="UniProtKB-EC"/>
</dbReference>
<comment type="similarity">
    <text evidence="1">Belongs to the metallo-dependent hydrolases superfamily. NagA family.</text>
</comment>
<dbReference type="Proteomes" id="UP000679690">
    <property type="component" value="Unassembled WGS sequence"/>
</dbReference>
<evidence type="ECO:0000256" key="4">
    <source>
        <dbReference type="ARBA" id="ARBA00023277"/>
    </source>
</evidence>
<sequence length="655" mass="69347">MRPGPAGRHGSPRGTAPDPGRARPAGGHRDDPGRRRVAGREGPRRRAHPGRDRHRGARRGRRAQRCRGLVGECGLPRRTAAGSGRATAGDARRARPRRAGGRSRRGAPRRRARAAARAVRGDRHRHRRRPGDRRRRLPGGARRGRRAGARRGPAGRHALRLRAARLPGGGGVGQGGRATVRGTVRRTHRHRLRRRHPGGPRRGTGPPGLAGRRGSPRGRPDHRSGALRRRRGGARRRAGRGRRRPAQPGPCGGRPAGHLPPLPRDRPRRTRRRRRLPGFRPARPRLPERELVTRISGRIVTPGTVVPGHLDLDGETITAIVPDDAVGDDVIVPGFVDLHCHGGGGHTFTTGDAGAARKAAAFHLGHGTTTILASLVSSPFELMRSATADYRPLVAEGVLAGIHFEGPYLSHARCGAQNPAFLRDPSLSEIAELIEVGDGAVRMMTVAPELPGACEAIGLLRSSGVLAAIGHTDATYDQTHAGVAAGATVATHLFNGMRPPHHREPGPVVGLLSSTTACELIADNIHLHPGMLAFAARTAGPERAVLITDAMDATGMPDGRYELGGQEVLVADRVARLAHNGSIAGSTLTMDVALRNAVAAGLPLVDAAAMAATTPARLLGLSETLGALVPGLRADLVVLSADLTLDRVMRAGAWI</sequence>
<feature type="compositionally biased region" description="Low complexity" evidence="5">
    <location>
        <begin position="76"/>
        <end position="89"/>
    </location>
</feature>
<feature type="compositionally biased region" description="Basic residues" evidence="5">
    <location>
        <begin position="122"/>
        <end position="163"/>
    </location>
</feature>
<feature type="compositionally biased region" description="Basic residues" evidence="5">
    <location>
        <begin position="183"/>
        <end position="199"/>
    </location>
</feature>
<evidence type="ECO:0000256" key="2">
    <source>
        <dbReference type="ARBA" id="ARBA00022723"/>
    </source>
</evidence>
<keyword evidence="4" id="KW-0119">Carbohydrate metabolism</keyword>
<feature type="compositionally biased region" description="Basic residues" evidence="5">
    <location>
        <begin position="266"/>
        <end position="277"/>
    </location>
</feature>
<reference evidence="7 8" key="1">
    <citation type="submission" date="2021-03" db="EMBL/GenBank/DDBJ databases">
        <title>Actinoplanes flavus sp. nov., a novel actinomycete isolated from Coconut Palm rhizosphere soil.</title>
        <authorList>
            <person name="Luo X."/>
        </authorList>
    </citation>
    <scope>NUCLEOTIDE SEQUENCE [LARGE SCALE GENOMIC DNA]</scope>
    <source>
        <strain evidence="7 8">NEAU-H7</strain>
    </source>
</reference>
<evidence type="ECO:0000259" key="6">
    <source>
        <dbReference type="Pfam" id="PF01979"/>
    </source>
</evidence>
<dbReference type="NCBIfam" id="TIGR00221">
    <property type="entry name" value="nagA"/>
    <property type="match status" value="1"/>
</dbReference>
<feature type="region of interest" description="Disordered" evidence="5">
    <location>
        <begin position="1"/>
        <end position="285"/>
    </location>
</feature>
<dbReference type="InterPro" id="IPR006680">
    <property type="entry name" value="Amidohydro-rel"/>
</dbReference>
<feature type="compositionally biased region" description="Basic residues" evidence="5">
    <location>
        <begin position="94"/>
        <end position="114"/>
    </location>
</feature>
<comment type="caution">
    <text evidence="7">The sequence shown here is derived from an EMBL/GenBank/DDBJ whole genome shotgun (WGS) entry which is preliminary data.</text>
</comment>
<evidence type="ECO:0000313" key="7">
    <source>
        <dbReference type="EMBL" id="MBO3740544.1"/>
    </source>
</evidence>
<protein>
    <submittedName>
        <fullName evidence="7">N-acetylglucosamine-6-phosphate deacetylase</fullName>
        <ecNumber evidence="7">3.5.1.25</ecNumber>
    </submittedName>
</protein>
<evidence type="ECO:0000256" key="1">
    <source>
        <dbReference type="ARBA" id="ARBA00010716"/>
    </source>
</evidence>
<accession>A0ABS3UP32</accession>
<dbReference type="PANTHER" id="PTHR11113:SF14">
    <property type="entry name" value="N-ACETYLGLUCOSAMINE-6-PHOSPHATE DEACETYLASE"/>
    <property type="match status" value="1"/>
</dbReference>
<dbReference type="PANTHER" id="PTHR11113">
    <property type="entry name" value="N-ACETYLGLUCOSAMINE-6-PHOSPHATE DEACETYLASE"/>
    <property type="match status" value="1"/>
</dbReference>
<gene>
    <name evidence="7" type="primary">nagA</name>
    <name evidence="7" type="ORF">J5X75_23845</name>
</gene>
<feature type="domain" description="Amidohydrolase-related" evidence="6">
    <location>
        <begin position="330"/>
        <end position="653"/>
    </location>
</feature>
<proteinExistence type="inferred from homology"/>
<dbReference type="SUPFAM" id="SSF51338">
    <property type="entry name" value="Composite domain of metallo-dependent hydrolases"/>
    <property type="match status" value="1"/>
</dbReference>
<keyword evidence="3 7" id="KW-0378">Hydrolase</keyword>
<name>A0ABS3UP32_9ACTN</name>
<dbReference type="EMBL" id="JAGFNS010000016">
    <property type="protein sequence ID" value="MBO3740544.1"/>
    <property type="molecule type" value="Genomic_DNA"/>
</dbReference>
<dbReference type="SUPFAM" id="SSF51556">
    <property type="entry name" value="Metallo-dependent hydrolases"/>
    <property type="match status" value="1"/>
</dbReference>
<feature type="compositionally biased region" description="Basic and acidic residues" evidence="5">
    <location>
        <begin position="27"/>
        <end position="44"/>
    </location>
</feature>
<dbReference type="InterPro" id="IPR011059">
    <property type="entry name" value="Metal-dep_hydrolase_composite"/>
</dbReference>
<evidence type="ECO:0000313" key="8">
    <source>
        <dbReference type="Proteomes" id="UP000679690"/>
    </source>
</evidence>
<dbReference type="InterPro" id="IPR003764">
    <property type="entry name" value="GlcNAc_6-P_deAcase"/>
</dbReference>
<dbReference type="InterPro" id="IPR032466">
    <property type="entry name" value="Metal_Hydrolase"/>
</dbReference>
<keyword evidence="2" id="KW-0479">Metal-binding</keyword>
<dbReference type="EC" id="3.5.1.25" evidence="7"/>
<feature type="compositionally biased region" description="Gly residues" evidence="5">
    <location>
        <begin position="167"/>
        <end position="176"/>
    </location>
</feature>